<dbReference type="InterPro" id="IPR022516">
    <property type="entry name" value="CHP03798_Ocin"/>
</dbReference>
<dbReference type="Pfam" id="PF07862">
    <property type="entry name" value="Nif11"/>
    <property type="match status" value="1"/>
</dbReference>
<name>A0AAW9QEW0_9CHRO</name>
<dbReference type="AlphaFoldDB" id="A0AAW9QEW0"/>
<reference evidence="2 3" key="1">
    <citation type="submission" date="2024-01" db="EMBL/GenBank/DDBJ databases">
        <title>Genomic insights into the taxonomy and metabolism of the cyanobacterium Pannus brasiliensis CCIBt3594.</title>
        <authorList>
            <person name="Machado M."/>
            <person name="Botero N.B."/>
            <person name="Andreote A.P.D."/>
            <person name="Feitosa A.M.T."/>
            <person name="Popin R."/>
            <person name="Sivonen K."/>
            <person name="Fiore M.F."/>
        </authorList>
    </citation>
    <scope>NUCLEOTIDE SEQUENCE [LARGE SCALE GENOMIC DNA]</scope>
    <source>
        <strain evidence="2 3">CCIBt3594</strain>
    </source>
</reference>
<evidence type="ECO:0000259" key="1">
    <source>
        <dbReference type="Pfam" id="PF07862"/>
    </source>
</evidence>
<keyword evidence="3" id="KW-1185">Reference proteome</keyword>
<sequence length="71" mass="8100">MSISQITAFARKAEEDSTLGEKLKTCERAKQLVALSQEYGFNFAEEELYPPNEPQFAAEQLHPRMVQALLR</sequence>
<proteinExistence type="predicted"/>
<dbReference type="NCBIfam" id="TIGR03798">
    <property type="entry name" value="leader_Nif11"/>
    <property type="match status" value="1"/>
</dbReference>
<protein>
    <submittedName>
        <fullName evidence="2">Nif11-like leader peptide family natural product</fullName>
    </submittedName>
</protein>
<dbReference type="Proteomes" id="UP001328733">
    <property type="component" value="Unassembled WGS sequence"/>
</dbReference>
<dbReference type="InterPro" id="IPR012903">
    <property type="entry name" value="Nif11"/>
</dbReference>
<evidence type="ECO:0000313" key="3">
    <source>
        <dbReference type="Proteomes" id="UP001328733"/>
    </source>
</evidence>
<accession>A0AAW9QEW0</accession>
<feature type="domain" description="Nif11" evidence="1">
    <location>
        <begin position="1"/>
        <end position="48"/>
    </location>
</feature>
<comment type="caution">
    <text evidence="2">The sequence shown here is derived from an EMBL/GenBank/DDBJ whole genome shotgun (WGS) entry which is preliminary data.</text>
</comment>
<evidence type="ECO:0000313" key="2">
    <source>
        <dbReference type="EMBL" id="MEG3435500.1"/>
    </source>
</evidence>
<dbReference type="EMBL" id="JBAFSM010000001">
    <property type="protein sequence ID" value="MEG3435500.1"/>
    <property type="molecule type" value="Genomic_DNA"/>
</dbReference>
<dbReference type="RefSeq" id="WP_332862951.1">
    <property type="nucleotide sequence ID" value="NZ_JBAFSM010000001.1"/>
</dbReference>
<gene>
    <name evidence="2" type="ORF">V0288_00060</name>
</gene>
<organism evidence="2 3">
    <name type="scientific">Pannus brasiliensis CCIBt3594</name>
    <dbReference type="NCBI Taxonomy" id="1427578"/>
    <lineage>
        <taxon>Bacteria</taxon>
        <taxon>Bacillati</taxon>
        <taxon>Cyanobacteriota</taxon>
        <taxon>Cyanophyceae</taxon>
        <taxon>Oscillatoriophycideae</taxon>
        <taxon>Chroococcales</taxon>
        <taxon>Microcystaceae</taxon>
        <taxon>Pannus</taxon>
    </lineage>
</organism>